<evidence type="ECO:0000313" key="3">
    <source>
        <dbReference type="EMBL" id="KAF4975080.1"/>
    </source>
</evidence>
<feature type="region of interest" description="Disordered" evidence="2">
    <location>
        <begin position="567"/>
        <end position="627"/>
    </location>
</feature>
<organism evidence="3 4">
    <name type="scientific">Fusarium zealandicum</name>
    <dbReference type="NCBI Taxonomy" id="1053134"/>
    <lineage>
        <taxon>Eukaryota</taxon>
        <taxon>Fungi</taxon>
        <taxon>Dikarya</taxon>
        <taxon>Ascomycota</taxon>
        <taxon>Pezizomycotina</taxon>
        <taxon>Sordariomycetes</taxon>
        <taxon>Hypocreomycetidae</taxon>
        <taxon>Hypocreales</taxon>
        <taxon>Nectriaceae</taxon>
        <taxon>Fusarium</taxon>
        <taxon>Fusarium staphyleae species complex</taxon>
    </lineage>
</organism>
<comment type="caution">
    <text evidence="3">The sequence shown here is derived from an EMBL/GenBank/DDBJ whole genome shotgun (WGS) entry which is preliminary data.</text>
</comment>
<reference evidence="3" key="2">
    <citation type="submission" date="2020-05" db="EMBL/GenBank/DDBJ databases">
        <authorList>
            <person name="Kim H.-S."/>
            <person name="Proctor R.H."/>
            <person name="Brown D.W."/>
        </authorList>
    </citation>
    <scope>NUCLEOTIDE SEQUENCE</scope>
    <source>
        <strain evidence="3">NRRL 22465</strain>
    </source>
</reference>
<feature type="compositionally biased region" description="Polar residues" evidence="2">
    <location>
        <begin position="373"/>
        <end position="394"/>
    </location>
</feature>
<reference evidence="3" key="1">
    <citation type="journal article" date="2020" name="BMC Genomics">
        <title>Correction to: Identification and distribution of gene clusters required for synthesis of sphingolipid metabolism inhibitors in diverse species of the filamentous fungus Fusarium.</title>
        <authorList>
            <person name="Kim H.S."/>
            <person name="Lohmar J.M."/>
            <person name="Busman M."/>
            <person name="Brown D.W."/>
            <person name="Naumann T.A."/>
            <person name="Divon H.H."/>
            <person name="Lysoe E."/>
            <person name="Uhlig S."/>
            <person name="Proctor R.H."/>
        </authorList>
    </citation>
    <scope>NUCLEOTIDE SEQUENCE</scope>
    <source>
        <strain evidence="3">NRRL 22465</strain>
    </source>
</reference>
<dbReference type="PANTHER" id="PTHR38701">
    <property type="entry name" value="CHROMOSOME 8, WHOLE GENOME SHOTGUN SEQUENCE"/>
    <property type="match status" value="1"/>
</dbReference>
<protein>
    <submittedName>
        <fullName evidence="3">Uncharacterized protein</fullName>
    </submittedName>
</protein>
<feature type="compositionally biased region" description="Pro residues" evidence="2">
    <location>
        <begin position="446"/>
        <end position="462"/>
    </location>
</feature>
<accession>A0A8H4UES8</accession>
<feature type="compositionally biased region" description="Polar residues" evidence="2">
    <location>
        <begin position="495"/>
        <end position="508"/>
    </location>
</feature>
<feature type="region of interest" description="Disordered" evidence="2">
    <location>
        <begin position="698"/>
        <end position="751"/>
    </location>
</feature>
<keyword evidence="4" id="KW-1185">Reference proteome</keyword>
<feature type="compositionally biased region" description="Polar residues" evidence="2">
    <location>
        <begin position="163"/>
        <end position="173"/>
    </location>
</feature>
<dbReference type="Proteomes" id="UP000635477">
    <property type="component" value="Unassembled WGS sequence"/>
</dbReference>
<feature type="compositionally biased region" description="Low complexity" evidence="2">
    <location>
        <begin position="98"/>
        <end position="115"/>
    </location>
</feature>
<feature type="compositionally biased region" description="Low complexity" evidence="2">
    <location>
        <begin position="567"/>
        <end position="578"/>
    </location>
</feature>
<feature type="compositionally biased region" description="Low complexity" evidence="2">
    <location>
        <begin position="204"/>
        <end position="213"/>
    </location>
</feature>
<feature type="region of interest" description="Disordered" evidence="2">
    <location>
        <begin position="278"/>
        <end position="519"/>
    </location>
</feature>
<feature type="compositionally biased region" description="Polar residues" evidence="2">
    <location>
        <begin position="713"/>
        <end position="723"/>
    </location>
</feature>
<feature type="compositionally biased region" description="Low complexity" evidence="2">
    <location>
        <begin position="285"/>
        <end position="302"/>
    </location>
</feature>
<feature type="compositionally biased region" description="Acidic residues" evidence="2">
    <location>
        <begin position="589"/>
        <end position="613"/>
    </location>
</feature>
<keyword evidence="1" id="KW-0175">Coiled coil</keyword>
<evidence type="ECO:0000256" key="1">
    <source>
        <dbReference type="SAM" id="Coils"/>
    </source>
</evidence>
<evidence type="ECO:0000256" key="2">
    <source>
        <dbReference type="SAM" id="MobiDB-lite"/>
    </source>
</evidence>
<evidence type="ECO:0000313" key="4">
    <source>
        <dbReference type="Proteomes" id="UP000635477"/>
    </source>
</evidence>
<feature type="compositionally biased region" description="Polar residues" evidence="2">
    <location>
        <begin position="1"/>
        <end position="13"/>
    </location>
</feature>
<feature type="compositionally biased region" description="Low complexity" evidence="2">
    <location>
        <begin position="320"/>
        <end position="339"/>
    </location>
</feature>
<feature type="compositionally biased region" description="Polar residues" evidence="2">
    <location>
        <begin position="251"/>
        <end position="266"/>
    </location>
</feature>
<name>A0A8H4UES8_9HYPO</name>
<dbReference type="EMBL" id="JABEYC010000676">
    <property type="protein sequence ID" value="KAF4975080.1"/>
    <property type="molecule type" value="Genomic_DNA"/>
</dbReference>
<dbReference type="AlphaFoldDB" id="A0A8H4UES8"/>
<feature type="region of interest" description="Disordered" evidence="2">
    <location>
        <begin position="1"/>
        <end position="266"/>
    </location>
</feature>
<feature type="compositionally biased region" description="Polar residues" evidence="2">
    <location>
        <begin position="72"/>
        <end position="81"/>
    </location>
</feature>
<feature type="coiled-coil region" evidence="1">
    <location>
        <begin position="523"/>
        <end position="557"/>
    </location>
</feature>
<feature type="compositionally biased region" description="Polar residues" evidence="2">
    <location>
        <begin position="183"/>
        <end position="203"/>
    </location>
</feature>
<dbReference type="OrthoDB" id="2555519at2759"/>
<feature type="compositionally biased region" description="Polar residues" evidence="2">
    <location>
        <begin position="225"/>
        <end position="243"/>
    </location>
</feature>
<feature type="compositionally biased region" description="Low complexity" evidence="2">
    <location>
        <begin position="30"/>
        <end position="45"/>
    </location>
</feature>
<dbReference type="PANTHER" id="PTHR38701:SF1">
    <property type="entry name" value="UP-REGULATED DURING SEPTATION PROTEIN 1 DOMAIN-CONTAINING PROTEIN"/>
    <property type="match status" value="1"/>
</dbReference>
<sequence>MRTLNNINSSFDSPSRPVKPALAGSHTRRSAPPANISTSASASSNKLAISSKPRPRTPTPKPQARPRFPSAGDSTSNSCTSPPLGYDDSNQQHVLALTTTKTSSRSTSSSSAPPASKMPPGDSRPRPPQLSAAAAKTVGRTPLTPKIASTAKGPSTAAPLVRRSTQNLPTGSSYREGAASPSGAYTANAITPRSGSRQSRAESNNTTPNGTPNPERDGWDPRAPLTSTGRQSLPRVDSSTDPSSKFFRASNGPNTSSSSTRPPAVSQKSATFFYANSVTAEPKRSLSPPTSSPYSPIITATPEPTSSKFFYANGVPDLQSRPSLPLSGPPSAGSSSPRLQTGRPGTSSSAVGHPNHPSPLPPRPQSPIKIAQPTPSILKNTGTPGLNSRPQMTSPPQIASPPPLAPPATVNSKRRVSIESTPRIPRGHARTGSVPSFNSPHSPMLPMSPPRQPAEPTPPPRSPGLSQPAFTMASILQVAEDLAEEEESRDDGSQPEVQSPARSTNSADPINELVANARRERKVQDLEITNASLEAINRTLERQLRKQTTEIRRYRRLSRSGHLSAVASAASSRVPSTALTDVPISLSDLSEEESSPPSDDEEHDSLEDSDLSMEDSTSLSDLMDPHDEKAMEKVMGRQRRDERRLQLDLSKHREILVDSQKINQSIKRCLNWTEILIKEGQKALEYKVRITDVDFGGHVLPPPNEDDDEEAMSQFSSYDQETGSAGLELPLPWEKSSQDRDSGIELQADGN</sequence>
<proteinExistence type="predicted"/>
<feature type="compositionally biased region" description="Pro residues" evidence="2">
    <location>
        <begin position="356"/>
        <end position="365"/>
    </location>
</feature>
<gene>
    <name evidence="3" type="ORF">FZEAL_8081</name>
</gene>